<evidence type="ECO:0000256" key="11">
    <source>
        <dbReference type="ARBA" id="ARBA00029766"/>
    </source>
</evidence>
<feature type="domain" description="7,8-dihydro-6-hydroxymethylpterin-pyrophosphokinase" evidence="13">
    <location>
        <begin position="101"/>
        <end position="112"/>
    </location>
</feature>
<comment type="caution">
    <text evidence="14">The sequence shown here is derived from an EMBL/GenBank/DDBJ whole genome shotgun (WGS) entry which is preliminary data.</text>
</comment>
<keyword evidence="6" id="KW-0547">Nucleotide-binding</keyword>
<dbReference type="Pfam" id="PF01288">
    <property type="entry name" value="HPPK"/>
    <property type="match status" value="1"/>
</dbReference>
<dbReference type="GO" id="GO:0003848">
    <property type="term" value="F:2-amino-4-hydroxy-6-hydroxymethyldihydropteridine diphosphokinase activity"/>
    <property type="evidence" value="ECO:0007669"/>
    <property type="project" value="UniProtKB-EC"/>
</dbReference>
<comment type="similarity">
    <text evidence="2">Belongs to the HPPK family.</text>
</comment>
<evidence type="ECO:0000256" key="4">
    <source>
        <dbReference type="ARBA" id="ARBA00016218"/>
    </source>
</evidence>
<comment type="pathway">
    <text evidence="1">Cofactor biosynthesis; tetrahydrofolate biosynthesis; 2-amino-4-hydroxy-6-hydroxymethyl-7,8-dihydropteridine diphosphate from 7,8-dihydroneopterin triphosphate: step 4/4.</text>
</comment>
<protein>
    <recommendedName>
        <fullName evidence="4">2-amino-4-hydroxy-6-hydroxymethyldihydropteridine pyrophosphokinase</fullName>
        <ecNumber evidence="3">2.7.6.3</ecNumber>
    </recommendedName>
    <alternativeName>
        <fullName evidence="11">6-hydroxymethyl-7,8-dihydropterin pyrophosphokinase</fullName>
    </alternativeName>
    <alternativeName>
        <fullName evidence="12">7,8-dihydro-6-hydroxymethylpterin-pyrophosphokinase</fullName>
    </alternativeName>
</protein>
<evidence type="ECO:0000313" key="14">
    <source>
        <dbReference type="EMBL" id="NSX53941.1"/>
    </source>
</evidence>
<evidence type="ECO:0000256" key="8">
    <source>
        <dbReference type="ARBA" id="ARBA00022840"/>
    </source>
</evidence>
<dbReference type="InterPro" id="IPR000550">
    <property type="entry name" value="Hppk"/>
</dbReference>
<dbReference type="PANTHER" id="PTHR43071:SF1">
    <property type="entry name" value="2-AMINO-4-HYDROXY-6-HYDROXYMETHYLDIHYDROPTERIDINE PYROPHOSPHOKINASE"/>
    <property type="match status" value="1"/>
</dbReference>
<sequence length="196" mass="21896">MLQPHVQEVAANNVLIALGSNTGSFLGDAKTTVFKAFDFIEEEVGKIRKKSKLYETPCFPVGFGPDYVNAAVSVVTNSEPSDILLRLHNIETYFGRERLQRWGSRSLDLDLLAVGDMILPNRTQAENWIGMPLSDQANNTPDELILPHPRIQDRPFVLVPLLDVADDWKHPVLGLSVAEMLDHYPMDEISQVKSVS</sequence>
<keyword evidence="8" id="KW-0067">ATP-binding</keyword>
<dbReference type="NCBIfam" id="TIGR01498">
    <property type="entry name" value="folK"/>
    <property type="match status" value="1"/>
</dbReference>
<dbReference type="CDD" id="cd00483">
    <property type="entry name" value="HPPK"/>
    <property type="match status" value="1"/>
</dbReference>
<evidence type="ECO:0000256" key="3">
    <source>
        <dbReference type="ARBA" id="ARBA00013253"/>
    </source>
</evidence>
<dbReference type="SUPFAM" id="SSF55083">
    <property type="entry name" value="6-hydroxymethyl-7,8-dihydropterin pyrophosphokinase, HPPK"/>
    <property type="match status" value="1"/>
</dbReference>
<evidence type="ECO:0000256" key="9">
    <source>
        <dbReference type="ARBA" id="ARBA00022909"/>
    </source>
</evidence>
<dbReference type="EC" id="2.7.6.3" evidence="3"/>
<organism evidence="14 15">
    <name type="scientific">Parasulfitobacter algicola</name>
    <dbReference type="NCBI Taxonomy" id="2614809"/>
    <lineage>
        <taxon>Bacteria</taxon>
        <taxon>Pseudomonadati</taxon>
        <taxon>Pseudomonadota</taxon>
        <taxon>Alphaproteobacteria</taxon>
        <taxon>Rhodobacterales</taxon>
        <taxon>Roseobacteraceae</taxon>
        <taxon>Parasulfitobacter</taxon>
    </lineage>
</organism>
<dbReference type="InterPro" id="IPR035907">
    <property type="entry name" value="Hppk_sf"/>
</dbReference>
<evidence type="ECO:0000256" key="5">
    <source>
        <dbReference type="ARBA" id="ARBA00022679"/>
    </source>
</evidence>
<dbReference type="RefSeq" id="WP_174135472.1">
    <property type="nucleotide sequence ID" value="NZ_JABUFE010000002.1"/>
</dbReference>
<reference evidence="14 15" key="1">
    <citation type="submission" date="2020-06" db="EMBL/GenBank/DDBJ databases">
        <title>Sulfitobacter algicola sp. nov., isolated from green algae.</title>
        <authorList>
            <person name="Wang C."/>
        </authorList>
    </citation>
    <scope>NUCLEOTIDE SEQUENCE [LARGE SCALE GENOMIC DNA]</scope>
    <source>
        <strain evidence="14 15">1151</strain>
    </source>
</reference>
<evidence type="ECO:0000313" key="15">
    <source>
        <dbReference type="Proteomes" id="UP000777935"/>
    </source>
</evidence>
<dbReference type="Proteomes" id="UP000777935">
    <property type="component" value="Unassembled WGS sequence"/>
</dbReference>
<evidence type="ECO:0000256" key="7">
    <source>
        <dbReference type="ARBA" id="ARBA00022777"/>
    </source>
</evidence>
<evidence type="ECO:0000256" key="12">
    <source>
        <dbReference type="ARBA" id="ARBA00033413"/>
    </source>
</evidence>
<comment type="function">
    <text evidence="10">Catalyzes the transfer of pyrophosphate from adenosine triphosphate (ATP) to 6-hydroxymethyl-7,8-dihydropterin, an enzymatic step in folate biosynthesis pathway.</text>
</comment>
<keyword evidence="9" id="KW-0289">Folate biosynthesis</keyword>
<evidence type="ECO:0000256" key="1">
    <source>
        <dbReference type="ARBA" id="ARBA00005051"/>
    </source>
</evidence>
<evidence type="ECO:0000259" key="13">
    <source>
        <dbReference type="PROSITE" id="PS00794"/>
    </source>
</evidence>
<dbReference type="PANTHER" id="PTHR43071">
    <property type="entry name" value="2-AMINO-4-HYDROXY-6-HYDROXYMETHYLDIHYDROPTERIDINE PYROPHOSPHOKINASE"/>
    <property type="match status" value="1"/>
</dbReference>
<evidence type="ECO:0000256" key="2">
    <source>
        <dbReference type="ARBA" id="ARBA00005810"/>
    </source>
</evidence>
<evidence type="ECO:0000256" key="6">
    <source>
        <dbReference type="ARBA" id="ARBA00022741"/>
    </source>
</evidence>
<dbReference type="PROSITE" id="PS00794">
    <property type="entry name" value="HPPK"/>
    <property type="match status" value="1"/>
</dbReference>
<proteinExistence type="inferred from homology"/>
<keyword evidence="15" id="KW-1185">Reference proteome</keyword>
<gene>
    <name evidence="14" type="primary">folK</name>
    <name evidence="14" type="ORF">HRQ87_03910</name>
</gene>
<keyword evidence="5 14" id="KW-0808">Transferase</keyword>
<dbReference type="Gene3D" id="3.30.70.560">
    <property type="entry name" value="7,8-Dihydro-6-hydroxymethylpterin-pyrophosphokinase HPPK"/>
    <property type="match status" value="1"/>
</dbReference>
<evidence type="ECO:0000256" key="10">
    <source>
        <dbReference type="ARBA" id="ARBA00029409"/>
    </source>
</evidence>
<keyword evidence="7" id="KW-0418">Kinase</keyword>
<name>A0ABX2IM30_9RHOB</name>
<accession>A0ABX2IM30</accession>
<dbReference type="EMBL" id="JABUFE010000002">
    <property type="protein sequence ID" value="NSX53941.1"/>
    <property type="molecule type" value="Genomic_DNA"/>
</dbReference>